<dbReference type="NCBIfam" id="TIGR02421">
    <property type="entry name" value="QEGLA"/>
    <property type="match status" value="1"/>
</dbReference>
<dbReference type="Pfam" id="PF08014">
    <property type="entry name" value="MATCAP"/>
    <property type="match status" value="1"/>
</dbReference>
<dbReference type="GO" id="GO:0080164">
    <property type="term" value="P:regulation of nitric oxide metabolic process"/>
    <property type="evidence" value="ECO:0007669"/>
    <property type="project" value="TreeGrafter"/>
</dbReference>
<proteinExistence type="predicted"/>
<evidence type="ECO:0000256" key="1">
    <source>
        <dbReference type="ARBA" id="ARBA00001947"/>
    </source>
</evidence>
<sequence length="631" mass="69877">MSKEGALNRQDETDWLEDILISIREGKSIRRDLPGGGRLHMDRPLPFLCIHIAQDGAEPTARDVAQANASYLTAPHAAPAITVIDAVANALEERFGAFILLDIAELSQDRFLTVDAPFLPPFEVSIWSSADATAAADAFSAAVSDSEVRFRTPQVEKTEAAPLNDDKQIARELGCSAVAVRFAPVYRQPGSKEIYPELREQLVAMFFDAGLQAFASFIGMHQLFKLTTHRALGRKAFIDAVSKVDRRIDDVASTFDFLLAVTPINEAAAFDAFKAGGRKIQPAFLYRPLELQVEAIKRKLFSISFEHLEDPVLYQLYREKQQELDLQLSLLSSRHNPKFVEFGRALYEPVERPLLREAQAILTGLTRNEPNGADDAGVGDQIADCFQVERQAKAMIGAYQRQGKDFRASVELRDDLPSGLMVSGHRLLIARGTLMDTRRVEPLLSHEIGVHLLTYFNGSAQGLRLFRSGLSGYEGMQEGLAVFAEYLSGGMTPERLKVIAGRVVGCASMLDGATFSETYSMLVDDNNFTEQAAFNLVLRLYRGGGLAKDAIYLRGLLALLDHLKNGGALEPFWMGKIATSHFVVMQELAERGLLRLPAIQPIFLHTDAGRARLERARSGMRPLDMIQRQEP</sequence>
<evidence type="ECO:0000256" key="2">
    <source>
        <dbReference type="ARBA" id="ARBA00022670"/>
    </source>
</evidence>
<keyword evidence="3" id="KW-0378">Hydrolase</keyword>
<dbReference type="PANTHER" id="PTHR31817">
    <property type="match status" value="1"/>
</dbReference>
<protein>
    <submittedName>
        <fullName evidence="5">Uncharacterized protein (TIGR02421 family)</fullName>
    </submittedName>
</protein>
<gene>
    <name evidence="5" type="ORF">GGD46_005082</name>
</gene>
<accession>A0A7X0IXI9</accession>
<dbReference type="InterPro" id="IPR012656">
    <property type="entry name" value="CHP02421_QEGLA"/>
</dbReference>
<dbReference type="EMBL" id="JACHBG010000016">
    <property type="protein sequence ID" value="MBB6487772.1"/>
    <property type="molecule type" value="Genomic_DNA"/>
</dbReference>
<evidence type="ECO:0000313" key="6">
    <source>
        <dbReference type="Proteomes" id="UP000565576"/>
    </source>
</evidence>
<dbReference type="InterPro" id="IPR012548">
    <property type="entry name" value="MATCAP"/>
</dbReference>
<dbReference type="PANTHER" id="PTHR31817:SF0">
    <property type="entry name" value="CHROMOSOME UNDETERMINED SCAFFOLD_67, WHOLE GENOME SHOTGUN SEQUENCE"/>
    <property type="match status" value="1"/>
</dbReference>
<dbReference type="GO" id="GO:0006508">
    <property type="term" value="P:proteolysis"/>
    <property type="evidence" value="ECO:0007669"/>
    <property type="project" value="UniProtKB-KW"/>
</dbReference>
<reference evidence="5 6" key="1">
    <citation type="submission" date="2020-08" db="EMBL/GenBank/DDBJ databases">
        <title>Genomic Encyclopedia of Type Strains, Phase IV (KMG-V): Genome sequencing to study the core and pangenomes of soil and plant-associated prokaryotes.</title>
        <authorList>
            <person name="Whitman W."/>
        </authorList>
    </citation>
    <scope>NUCLEOTIDE SEQUENCE [LARGE SCALE GENOMIC DNA]</scope>
    <source>
        <strain evidence="5 6">SEMIA 4060</strain>
    </source>
</reference>
<organism evidence="5 6">
    <name type="scientific">Rhizobium lusitanum</name>
    <dbReference type="NCBI Taxonomy" id="293958"/>
    <lineage>
        <taxon>Bacteria</taxon>
        <taxon>Pseudomonadati</taxon>
        <taxon>Pseudomonadota</taxon>
        <taxon>Alphaproteobacteria</taxon>
        <taxon>Hyphomicrobiales</taxon>
        <taxon>Rhizobiaceae</taxon>
        <taxon>Rhizobium/Agrobacterium group</taxon>
        <taxon>Rhizobium</taxon>
    </lineage>
</organism>
<comment type="cofactor">
    <cofactor evidence="1">
        <name>Zn(2+)</name>
        <dbReference type="ChEBI" id="CHEBI:29105"/>
    </cofactor>
</comment>
<keyword evidence="2" id="KW-0645">Protease</keyword>
<comment type="caution">
    <text evidence="5">The sequence shown here is derived from an EMBL/GenBank/DDBJ whole genome shotgun (WGS) entry which is preliminary data.</text>
</comment>
<dbReference type="Proteomes" id="UP000565576">
    <property type="component" value="Unassembled WGS sequence"/>
</dbReference>
<dbReference type="RefSeq" id="WP_184708952.1">
    <property type="nucleotide sequence ID" value="NZ_JACHBG010000016.1"/>
</dbReference>
<evidence type="ECO:0000256" key="4">
    <source>
        <dbReference type="ARBA" id="ARBA00023049"/>
    </source>
</evidence>
<evidence type="ECO:0000313" key="5">
    <source>
        <dbReference type="EMBL" id="MBB6487772.1"/>
    </source>
</evidence>
<evidence type="ECO:0000256" key="3">
    <source>
        <dbReference type="ARBA" id="ARBA00022801"/>
    </source>
</evidence>
<dbReference type="AlphaFoldDB" id="A0A7X0IXI9"/>
<dbReference type="GO" id="GO:0008237">
    <property type="term" value="F:metallopeptidase activity"/>
    <property type="evidence" value="ECO:0007669"/>
    <property type="project" value="UniProtKB-KW"/>
</dbReference>
<keyword evidence="4" id="KW-0482">Metalloprotease</keyword>
<name>A0A7X0IXI9_9HYPH</name>
<dbReference type="SMART" id="SM01154">
    <property type="entry name" value="DUF1704"/>
    <property type="match status" value="1"/>
</dbReference>